<proteinExistence type="evidence at transcript level"/>
<evidence type="ECO:0000313" key="2">
    <source>
        <dbReference type="EMBL" id="JAC27399.1"/>
    </source>
</evidence>
<organism evidence="2">
    <name type="scientific">Amblyomma triste</name>
    <name type="common">Neotropical tick</name>
    <dbReference type="NCBI Taxonomy" id="251400"/>
    <lineage>
        <taxon>Eukaryota</taxon>
        <taxon>Metazoa</taxon>
        <taxon>Ecdysozoa</taxon>
        <taxon>Arthropoda</taxon>
        <taxon>Chelicerata</taxon>
        <taxon>Arachnida</taxon>
        <taxon>Acari</taxon>
        <taxon>Parasitiformes</taxon>
        <taxon>Ixodida</taxon>
        <taxon>Ixodoidea</taxon>
        <taxon>Ixodidae</taxon>
        <taxon>Amblyomminae</taxon>
        <taxon>Amblyomma</taxon>
    </lineage>
</organism>
<feature type="chain" id="PRO_5001515940" evidence="1">
    <location>
        <begin position="27"/>
        <end position="77"/>
    </location>
</feature>
<evidence type="ECO:0000256" key="1">
    <source>
        <dbReference type="SAM" id="SignalP"/>
    </source>
</evidence>
<protein>
    <submittedName>
        <fullName evidence="2">Putative secreted protein</fullName>
    </submittedName>
</protein>
<feature type="signal peptide" evidence="1">
    <location>
        <begin position="1"/>
        <end position="26"/>
    </location>
</feature>
<name>A0A023G108_AMBTT</name>
<keyword evidence="1" id="KW-0732">Signal</keyword>
<accession>A0A023G108</accession>
<reference evidence="2" key="1">
    <citation type="submission" date="2014-03" db="EMBL/GenBank/DDBJ databases">
        <title>The sialotranscriptome of Amblyomma triste, Amblyomma parvum and Amblyomma cajennense ticks, uncovered by 454-based RNA-seq.</title>
        <authorList>
            <person name="Garcia G.R."/>
            <person name="Gardinassi L.G."/>
            <person name="Ribeiro J.M."/>
            <person name="Anatriello E."/>
            <person name="Ferreira B.R."/>
            <person name="Moreira H.N."/>
            <person name="Mafra C."/>
            <person name="Olegario M.M."/>
            <person name="Szabo P.J."/>
            <person name="Miranda-Santos I.K."/>
            <person name="Maruyama S.R."/>
        </authorList>
    </citation>
    <scope>NUCLEOTIDE SEQUENCE</scope>
    <source>
        <strain evidence="2">Mato Grasso do Sul</strain>
        <tissue evidence="2">Salivary glands</tissue>
    </source>
</reference>
<sequence>MHVALHCTRWLLLCLYFCSCVNNVHTHLCCFLHFSLLNYLKKHYFFPAGYSLRSCSTFGTSGSSVKLLLPPFWPRHS</sequence>
<dbReference type="AlphaFoldDB" id="A0A023G108"/>
<dbReference type="EMBL" id="GBBM01008019">
    <property type="protein sequence ID" value="JAC27399.1"/>
    <property type="molecule type" value="mRNA"/>
</dbReference>